<feature type="domain" description="RapZ C-terminal" evidence="7">
    <location>
        <begin position="329"/>
        <end position="446"/>
    </location>
</feature>
<dbReference type="InterPro" id="IPR053930">
    <property type="entry name" value="RapZ-like_N"/>
</dbReference>
<dbReference type="SUPFAM" id="SSF52540">
    <property type="entry name" value="P-loop containing nucleoside triphosphate hydrolases"/>
    <property type="match status" value="1"/>
</dbReference>
<dbReference type="HAMAP" id="MF_00636">
    <property type="entry name" value="RapZ_like"/>
    <property type="match status" value="1"/>
</dbReference>
<evidence type="ECO:0000256" key="4">
    <source>
        <dbReference type="HAMAP-Rule" id="MF_00636"/>
    </source>
</evidence>
<keyword evidence="1 4" id="KW-0547">Nucleotide-binding</keyword>
<keyword evidence="3 4" id="KW-0342">GTP-binding</keyword>
<evidence type="ECO:0000313" key="9">
    <source>
        <dbReference type="Proteomes" id="UP000192917"/>
    </source>
</evidence>
<feature type="domain" description="HPr kinase/phosphorylase C-terminal" evidence="6">
    <location>
        <begin position="17"/>
        <end position="84"/>
    </location>
</feature>
<dbReference type="STRING" id="560819.SAMN05428998_12439"/>
<dbReference type="NCBIfam" id="NF003828">
    <property type="entry name" value="PRK05416.1"/>
    <property type="match status" value="1"/>
</dbReference>
<evidence type="ECO:0000259" key="7">
    <source>
        <dbReference type="Pfam" id="PF22740"/>
    </source>
</evidence>
<dbReference type="InterPro" id="IPR005337">
    <property type="entry name" value="RapZ-like"/>
</dbReference>
<gene>
    <name evidence="8" type="ORF">SAMN05428998_12439</name>
</gene>
<evidence type="ECO:0000259" key="5">
    <source>
        <dbReference type="Pfam" id="PF03668"/>
    </source>
</evidence>
<organism evidence="8 9">
    <name type="scientific">Tistlia consotensis USBA 355</name>
    <dbReference type="NCBI Taxonomy" id="560819"/>
    <lineage>
        <taxon>Bacteria</taxon>
        <taxon>Pseudomonadati</taxon>
        <taxon>Pseudomonadota</taxon>
        <taxon>Alphaproteobacteria</taxon>
        <taxon>Rhodospirillales</taxon>
        <taxon>Rhodovibrionaceae</taxon>
        <taxon>Tistlia</taxon>
    </lineage>
</organism>
<dbReference type="EMBL" id="FWZX01000024">
    <property type="protein sequence ID" value="SMF62713.1"/>
    <property type="molecule type" value="Genomic_DNA"/>
</dbReference>
<dbReference type="AlphaFoldDB" id="A0A1Y6CHN9"/>
<keyword evidence="9" id="KW-1185">Reference proteome</keyword>
<evidence type="ECO:0000256" key="2">
    <source>
        <dbReference type="ARBA" id="ARBA00022840"/>
    </source>
</evidence>
<proteinExistence type="inferred from homology"/>
<dbReference type="GO" id="GO:0006109">
    <property type="term" value="P:regulation of carbohydrate metabolic process"/>
    <property type="evidence" value="ECO:0007669"/>
    <property type="project" value="InterPro"/>
</dbReference>
<evidence type="ECO:0000313" key="8">
    <source>
        <dbReference type="EMBL" id="SMF62713.1"/>
    </source>
</evidence>
<protein>
    <submittedName>
        <fullName evidence="8">RNase adaptor protein for sRNA GlmZ degradation, contains a P-loop ATPase domain</fullName>
    </submittedName>
</protein>
<dbReference type="Pfam" id="PF03668">
    <property type="entry name" value="RapZ-like_N"/>
    <property type="match status" value="1"/>
</dbReference>
<dbReference type="Proteomes" id="UP000192917">
    <property type="component" value="Unassembled WGS sequence"/>
</dbReference>
<sequence length="456" mass="48478">MQEIHATCVALPSPIGPLGLLLLGAPGSGKSDLALRLVDAGGWLVADDRVRLEAQEGLLQARPLPGFEGLVALRGLGLAQIARLESAPVALAVRLQPGAGLAADAEPLPEESAERIAGCDVPVIALDPAAASAVPRIRLALTARAAALAKPAEPPGRRAPLERRGGPLPVVLVTGMSGAGRTTALKVLEDLGYEAIDNLPLNLLARAVTEGELGRAVAIGADVRNRNFAAGPLLEQLGRLEADPALKVTLLFVDCDDEVLQRRFTETRRRHPLAEERPLADGIAAERRLLAPLRERADVIIDTSSMALPEFRRSLAERLALAQGPRMGVFVTSFSFRVGLPREADLVFDVRFLRNPHYDAALRPLTGRDAAVADYVAADAAFAPFFQSLTGLLQPLLPRYEAEGKSYLTIAIGCTGGRHRSVATAEKLAHWLAVLGWPVGLVHRDLDRGQEGKAPA</sequence>
<dbReference type="GO" id="GO:0000155">
    <property type="term" value="F:phosphorelay sensor kinase activity"/>
    <property type="evidence" value="ECO:0007669"/>
    <property type="project" value="InterPro"/>
</dbReference>
<name>A0A1Y6CHN9_9PROT</name>
<dbReference type="RefSeq" id="WP_085125091.1">
    <property type="nucleotide sequence ID" value="NZ_FWZX01000024.1"/>
</dbReference>
<feature type="binding site" evidence="4">
    <location>
        <begin position="222"/>
        <end position="225"/>
    </location>
    <ligand>
        <name>GTP</name>
        <dbReference type="ChEBI" id="CHEBI:37565"/>
    </ligand>
</feature>
<dbReference type="SUPFAM" id="SSF53795">
    <property type="entry name" value="PEP carboxykinase-like"/>
    <property type="match status" value="1"/>
</dbReference>
<evidence type="ECO:0000256" key="3">
    <source>
        <dbReference type="ARBA" id="ARBA00023134"/>
    </source>
</evidence>
<dbReference type="InterPro" id="IPR027417">
    <property type="entry name" value="P-loop_NTPase"/>
</dbReference>
<dbReference type="GO" id="GO:0005524">
    <property type="term" value="F:ATP binding"/>
    <property type="evidence" value="ECO:0007669"/>
    <property type="project" value="UniProtKB-UniRule"/>
</dbReference>
<dbReference type="Pfam" id="PF07475">
    <property type="entry name" value="Hpr_kinase_C"/>
    <property type="match status" value="1"/>
</dbReference>
<dbReference type="Gene3D" id="3.40.50.300">
    <property type="entry name" value="P-loop containing nucleotide triphosphate hydrolases"/>
    <property type="match status" value="1"/>
</dbReference>
<dbReference type="GO" id="GO:0005525">
    <property type="term" value="F:GTP binding"/>
    <property type="evidence" value="ECO:0007669"/>
    <property type="project" value="UniProtKB-UniRule"/>
</dbReference>
<dbReference type="Pfam" id="PF22740">
    <property type="entry name" value="PapZ_C"/>
    <property type="match status" value="1"/>
</dbReference>
<feature type="domain" description="RapZ-like N-terminal" evidence="5">
    <location>
        <begin position="170"/>
        <end position="320"/>
    </location>
</feature>
<dbReference type="PANTHER" id="PTHR30448:SF0">
    <property type="entry name" value="RNASE ADAPTER PROTEIN RAPZ"/>
    <property type="match status" value="1"/>
</dbReference>
<reference evidence="8 9" key="1">
    <citation type="submission" date="2017-04" db="EMBL/GenBank/DDBJ databases">
        <authorList>
            <person name="Afonso C.L."/>
            <person name="Miller P.J."/>
            <person name="Scott M.A."/>
            <person name="Spackman E."/>
            <person name="Goraichik I."/>
            <person name="Dimitrov K.M."/>
            <person name="Suarez D.L."/>
            <person name="Swayne D.E."/>
        </authorList>
    </citation>
    <scope>NUCLEOTIDE SEQUENCE [LARGE SCALE GENOMIC DNA]</scope>
    <source>
        <strain evidence="8 9">USBA 355</strain>
    </source>
</reference>
<dbReference type="InterPro" id="IPR011104">
    <property type="entry name" value="Hpr_kin/Pase_C"/>
</dbReference>
<feature type="binding site" evidence="4">
    <location>
        <begin position="175"/>
        <end position="182"/>
    </location>
    <ligand>
        <name>ATP</name>
        <dbReference type="ChEBI" id="CHEBI:30616"/>
    </ligand>
</feature>
<dbReference type="PANTHER" id="PTHR30448">
    <property type="entry name" value="RNASE ADAPTER PROTEIN RAPZ"/>
    <property type="match status" value="1"/>
</dbReference>
<dbReference type="InterPro" id="IPR053931">
    <property type="entry name" value="RapZ_C"/>
</dbReference>
<accession>A0A1Y6CHN9</accession>
<evidence type="ECO:0000256" key="1">
    <source>
        <dbReference type="ARBA" id="ARBA00022741"/>
    </source>
</evidence>
<evidence type="ECO:0000259" key="6">
    <source>
        <dbReference type="Pfam" id="PF07475"/>
    </source>
</evidence>
<keyword evidence="2 4" id="KW-0067">ATP-binding</keyword>